<evidence type="ECO:0000313" key="2">
    <source>
        <dbReference type="Proteomes" id="UP001312865"/>
    </source>
</evidence>
<protein>
    <submittedName>
        <fullName evidence="1">Uncharacterized protein</fullName>
    </submittedName>
</protein>
<gene>
    <name evidence="1" type="ORF">WAK64_15285</name>
</gene>
<sequence length="120" mass="14063">MDKTNNEHELRDYLEENIDAPDLVYYNIEVFKKSIQELEIERTLKQLERIVYDYIIENNYTGVEVHYPSIKPEPMIKITIPENSELSTEGLKYELVNLLASKNPVLSVKDIPYEIQVSNS</sequence>
<organism evidence="1 2">
    <name type="scientific">Bacillus spongiae</name>
    <dbReference type="NCBI Taxonomy" id="2683610"/>
    <lineage>
        <taxon>Bacteria</taxon>
        <taxon>Bacillati</taxon>
        <taxon>Bacillota</taxon>
        <taxon>Bacilli</taxon>
        <taxon>Bacillales</taxon>
        <taxon>Bacillaceae</taxon>
        <taxon>Bacillus</taxon>
    </lineage>
</organism>
<evidence type="ECO:0000313" key="1">
    <source>
        <dbReference type="EMBL" id="MEI5908413.1"/>
    </source>
</evidence>
<dbReference type="InterPro" id="IPR058995">
    <property type="entry name" value="YolC/YozM-like"/>
</dbReference>
<dbReference type="Proteomes" id="UP001312865">
    <property type="component" value="Unassembled WGS sequence"/>
</dbReference>
<reference evidence="1 2" key="1">
    <citation type="journal article" date="2018" name="J. Microbiol.">
        <title>Bacillus spongiae sp. nov., isolated from sponge of Jeju Island.</title>
        <authorList>
            <person name="Lee G.E."/>
            <person name="Im W.T."/>
            <person name="Park J.S."/>
        </authorList>
    </citation>
    <scope>NUCLEOTIDE SEQUENCE [LARGE SCALE GENOMIC DNA]</scope>
    <source>
        <strain evidence="1 2">135PIL107-10</strain>
    </source>
</reference>
<dbReference type="EMBL" id="JBBAXC010000013">
    <property type="protein sequence ID" value="MEI5908413.1"/>
    <property type="molecule type" value="Genomic_DNA"/>
</dbReference>
<accession>A0ABU8HGZ4</accession>
<comment type="caution">
    <text evidence="1">The sequence shown here is derived from an EMBL/GenBank/DDBJ whole genome shotgun (WGS) entry which is preliminary data.</text>
</comment>
<proteinExistence type="predicted"/>
<name>A0ABU8HGZ4_9BACI</name>
<keyword evidence="2" id="KW-1185">Reference proteome</keyword>
<dbReference type="RefSeq" id="WP_336587862.1">
    <property type="nucleotide sequence ID" value="NZ_JBBAXC010000013.1"/>
</dbReference>
<dbReference type="Pfam" id="PF26328">
    <property type="entry name" value="YolC_YozM"/>
    <property type="match status" value="1"/>
</dbReference>